<dbReference type="InterPro" id="IPR039425">
    <property type="entry name" value="RNA_pol_sigma-70-like"/>
</dbReference>
<dbReference type="InterPro" id="IPR014284">
    <property type="entry name" value="RNA_pol_sigma-70_dom"/>
</dbReference>
<dbReference type="InterPro" id="IPR013249">
    <property type="entry name" value="RNA_pol_sigma70_r4_t2"/>
</dbReference>
<evidence type="ECO:0000313" key="8">
    <source>
        <dbReference type="EMBL" id="SEQ81026.1"/>
    </source>
</evidence>
<dbReference type="Pfam" id="PF04542">
    <property type="entry name" value="Sigma70_r2"/>
    <property type="match status" value="1"/>
</dbReference>
<dbReference type="GO" id="GO:0006352">
    <property type="term" value="P:DNA-templated transcription initiation"/>
    <property type="evidence" value="ECO:0007669"/>
    <property type="project" value="InterPro"/>
</dbReference>
<dbReference type="AlphaFoldDB" id="A0A1H9J2L8"/>
<dbReference type="GO" id="GO:0003677">
    <property type="term" value="F:DNA binding"/>
    <property type="evidence" value="ECO:0007669"/>
    <property type="project" value="UniProtKB-KW"/>
</dbReference>
<sequence length="206" mass="22384">MTTDLKQALADRDLVARAQAGETIAEHVLIKAVRVTVHRYCRSRLATYSGGAEVAEDVTQEVCLAVVDALPRYQDQGAPFAALVYAIASNKVADAQRRYARTPFHTVEELPERPEPALDPEQQAVARDDVAAALALLEQLPPKMAQAIRLKAEGRSADEVGELMGMTANAVRVAQHRGLARLRELVAASEDHRERFADRSAAHAAA</sequence>
<evidence type="ECO:0000256" key="4">
    <source>
        <dbReference type="ARBA" id="ARBA00023125"/>
    </source>
</evidence>
<keyword evidence="4" id="KW-0238">DNA-binding</keyword>
<keyword evidence="2" id="KW-0805">Transcription regulation</keyword>
<keyword evidence="5" id="KW-0804">Transcription</keyword>
<dbReference type="InterPro" id="IPR013324">
    <property type="entry name" value="RNA_pol_sigma_r3/r4-like"/>
</dbReference>
<accession>A0A1H9J2L8</accession>
<gene>
    <name evidence="8" type="ORF">SAMN05421756_10672</name>
</gene>
<evidence type="ECO:0000259" key="7">
    <source>
        <dbReference type="Pfam" id="PF08281"/>
    </source>
</evidence>
<reference evidence="9" key="1">
    <citation type="submission" date="2016-10" db="EMBL/GenBank/DDBJ databases">
        <authorList>
            <person name="Varghese N."/>
            <person name="Submissions S."/>
        </authorList>
    </citation>
    <scope>NUCLEOTIDE SEQUENCE [LARGE SCALE GENOMIC DNA]</scope>
    <source>
        <strain evidence="9">CGMCC 4.6856</strain>
    </source>
</reference>
<evidence type="ECO:0000313" key="9">
    <source>
        <dbReference type="Proteomes" id="UP000198504"/>
    </source>
</evidence>
<feature type="domain" description="RNA polymerase sigma-70 region 2" evidence="6">
    <location>
        <begin position="29"/>
        <end position="101"/>
    </location>
</feature>
<keyword evidence="3" id="KW-0731">Sigma factor</keyword>
<evidence type="ECO:0000256" key="1">
    <source>
        <dbReference type="ARBA" id="ARBA00010641"/>
    </source>
</evidence>
<dbReference type="InterPro" id="IPR036388">
    <property type="entry name" value="WH-like_DNA-bd_sf"/>
</dbReference>
<dbReference type="SUPFAM" id="SSF88946">
    <property type="entry name" value="Sigma2 domain of RNA polymerase sigma factors"/>
    <property type="match status" value="1"/>
</dbReference>
<comment type="similarity">
    <text evidence="1">Belongs to the sigma-70 factor family. ECF subfamily.</text>
</comment>
<dbReference type="NCBIfam" id="TIGR02937">
    <property type="entry name" value="sigma70-ECF"/>
    <property type="match status" value="1"/>
</dbReference>
<evidence type="ECO:0000256" key="5">
    <source>
        <dbReference type="ARBA" id="ARBA00023163"/>
    </source>
</evidence>
<dbReference type="Proteomes" id="UP000198504">
    <property type="component" value="Unassembled WGS sequence"/>
</dbReference>
<dbReference type="EMBL" id="FOFA01000006">
    <property type="protein sequence ID" value="SEQ81026.1"/>
    <property type="molecule type" value="Genomic_DNA"/>
</dbReference>
<dbReference type="SUPFAM" id="SSF88659">
    <property type="entry name" value="Sigma3 and sigma4 domains of RNA polymerase sigma factors"/>
    <property type="match status" value="1"/>
</dbReference>
<dbReference type="GO" id="GO:0016987">
    <property type="term" value="F:sigma factor activity"/>
    <property type="evidence" value="ECO:0007669"/>
    <property type="project" value="UniProtKB-KW"/>
</dbReference>
<dbReference type="PANTHER" id="PTHR43133:SF58">
    <property type="entry name" value="ECF RNA POLYMERASE SIGMA FACTOR SIGD"/>
    <property type="match status" value="1"/>
</dbReference>
<protein>
    <submittedName>
        <fullName evidence="8">RNA polymerase sigma-70 factor, ECF subfamily</fullName>
    </submittedName>
</protein>
<dbReference type="PANTHER" id="PTHR43133">
    <property type="entry name" value="RNA POLYMERASE ECF-TYPE SIGMA FACTO"/>
    <property type="match status" value="1"/>
</dbReference>
<keyword evidence="9" id="KW-1185">Reference proteome</keyword>
<proteinExistence type="inferred from homology"/>
<dbReference type="Pfam" id="PF08281">
    <property type="entry name" value="Sigma70_r4_2"/>
    <property type="match status" value="1"/>
</dbReference>
<dbReference type="STRING" id="1036181.SAMN05421756_10672"/>
<feature type="domain" description="RNA polymerase sigma factor 70 region 4 type 2" evidence="7">
    <location>
        <begin position="133"/>
        <end position="182"/>
    </location>
</feature>
<dbReference type="InterPro" id="IPR007627">
    <property type="entry name" value="RNA_pol_sigma70_r2"/>
</dbReference>
<evidence type="ECO:0000259" key="6">
    <source>
        <dbReference type="Pfam" id="PF04542"/>
    </source>
</evidence>
<organism evidence="8 9">
    <name type="scientific">Microlunatus flavus</name>
    <dbReference type="NCBI Taxonomy" id="1036181"/>
    <lineage>
        <taxon>Bacteria</taxon>
        <taxon>Bacillati</taxon>
        <taxon>Actinomycetota</taxon>
        <taxon>Actinomycetes</taxon>
        <taxon>Propionibacteriales</taxon>
        <taxon>Propionibacteriaceae</taxon>
        <taxon>Microlunatus</taxon>
    </lineage>
</organism>
<evidence type="ECO:0000256" key="2">
    <source>
        <dbReference type="ARBA" id="ARBA00023015"/>
    </source>
</evidence>
<dbReference type="Gene3D" id="1.10.10.10">
    <property type="entry name" value="Winged helix-like DNA-binding domain superfamily/Winged helix DNA-binding domain"/>
    <property type="match status" value="1"/>
</dbReference>
<evidence type="ECO:0000256" key="3">
    <source>
        <dbReference type="ARBA" id="ARBA00023082"/>
    </source>
</evidence>
<dbReference type="Gene3D" id="1.10.1740.10">
    <property type="match status" value="1"/>
</dbReference>
<dbReference type="InterPro" id="IPR013325">
    <property type="entry name" value="RNA_pol_sigma_r2"/>
</dbReference>
<dbReference type="OrthoDB" id="160825at2"/>
<dbReference type="RefSeq" id="WP_091182041.1">
    <property type="nucleotide sequence ID" value="NZ_FOFA01000006.1"/>
</dbReference>
<name>A0A1H9J2L8_9ACTN</name>